<feature type="transmembrane region" description="Helical" evidence="9">
    <location>
        <begin position="156"/>
        <end position="176"/>
    </location>
</feature>
<comment type="similarity">
    <text evidence="8 9">Belongs to the TRAP transporter small permease family.</text>
</comment>
<keyword evidence="7 9" id="KW-0472">Membrane</keyword>
<evidence type="ECO:0000256" key="2">
    <source>
        <dbReference type="ARBA" id="ARBA00022448"/>
    </source>
</evidence>
<evidence type="ECO:0000313" key="12">
    <source>
        <dbReference type="EMBL" id="NYZ23715.1"/>
    </source>
</evidence>
<evidence type="ECO:0000256" key="8">
    <source>
        <dbReference type="ARBA" id="ARBA00038436"/>
    </source>
</evidence>
<evidence type="ECO:0000256" key="6">
    <source>
        <dbReference type="ARBA" id="ARBA00022989"/>
    </source>
</evidence>
<dbReference type="InterPro" id="IPR007387">
    <property type="entry name" value="TRAP_DctQ"/>
</dbReference>
<dbReference type="PANTHER" id="PTHR35011:SF2">
    <property type="entry name" value="2,3-DIKETO-L-GULONATE TRAP TRANSPORTER SMALL PERMEASE PROTEIN YIAM"/>
    <property type="match status" value="1"/>
</dbReference>
<dbReference type="Pfam" id="PF04290">
    <property type="entry name" value="DctQ"/>
    <property type="match status" value="1"/>
</dbReference>
<evidence type="ECO:0000256" key="3">
    <source>
        <dbReference type="ARBA" id="ARBA00022475"/>
    </source>
</evidence>
<evidence type="ECO:0000256" key="5">
    <source>
        <dbReference type="ARBA" id="ARBA00022692"/>
    </source>
</evidence>
<comment type="subunit">
    <text evidence="9">The complex comprises the extracytoplasmic solute receptor protein and the two transmembrane proteins.</text>
</comment>
<keyword evidence="4 9" id="KW-0997">Cell inner membrane</keyword>
<sequence length="197" mass="21721">MQRTDAMDAAPPRPAPAPAAAVPGRRDGLPRWWAFIENHIILNVATILMVGAIGVMFYEASSRSLLSESHWWAEELVRFLVVWSVLLAIGVGTRHGHFIRMDLLYDMLPRRARMALAWLNCVIGLFFCGLLVVAGVQEVSHLHHIGMLTDSNLDLPLWLVRLILPLGGVLYGLAFLGNAVMLLRGVDPDQPAGGEQL</sequence>
<dbReference type="EMBL" id="JABFDB010000031">
    <property type="protein sequence ID" value="NYZ23715.1"/>
    <property type="molecule type" value="Genomic_DNA"/>
</dbReference>
<dbReference type="RefSeq" id="WP_180285493.1">
    <property type="nucleotide sequence ID" value="NZ_JABFDB010000031.1"/>
</dbReference>
<evidence type="ECO:0000256" key="7">
    <source>
        <dbReference type="ARBA" id="ARBA00023136"/>
    </source>
</evidence>
<keyword evidence="5 9" id="KW-0812">Transmembrane</keyword>
<keyword evidence="6 9" id="KW-1133">Transmembrane helix</keyword>
<evidence type="ECO:0000256" key="9">
    <source>
        <dbReference type="RuleBase" id="RU369079"/>
    </source>
</evidence>
<feature type="transmembrane region" description="Helical" evidence="9">
    <location>
        <begin position="77"/>
        <end position="94"/>
    </location>
</feature>
<proteinExistence type="inferred from homology"/>
<feature type="region of interest" description="Disordered" evidence="10">
    <location>
        <begin position="1"/>
        <end position="23"/>
    </location>
</feature>
<organism evidence="12 13">
    <name type="scientific">Azospirillum oleiclasticum</name>
    <dbReference type="NCBI Taxonomy" id="2735135"/>
    <lineage>
        <taxon>Bacteria</taxon>
        <taxon>Pseudomonadati</taxon>
        <taxon>Pseudomonadota</taxon>
        <taxon>Alphaproteobacteria</taxon>
        <taxon>Rhodospirillales</taxon>
        <taxon>Azospirillaceae</taxon>
        <taxon>Azospirillum</taxon>
    </lineage>
</organism>
<reference evidence="12 13" key="1">
    <citation type="submission" date="2020-05" db="EMBL/GenBank/DDBJ databases">
        <title>Azospirillum oleiclasticum sp. nov, a nitrogen-fixing and heavy crude oil-emulsifying bacterium isolated from the crude oil of Yumen Oilfield.</title>
        <authorList>
            <person name="Wu D."/>
            <person name="Cai M."/>
            <person name="Zhang X."/>
        </authorList>
    </citation>
    <scope>NUCLEOTIDE SEQUENCE [LARGE SCALE GENOMIC DNA]</scope>
    <source>
        <strain evidence="12 13">ROY-1-1-2</strain>
    </source>
</reference>
<evidence type="ECO:0000259" key="11">
    <source>
        <dbReference type="Pfam" id="PF04290"/>
    </source>
</evidence>
<dbReference type="Proteomes" id="UP000584642">
    <property type="component" value="Unassembled WGS sequence"/>
</dbReference>
<protein>
    <recommendedName>
        <fullName evidence="9">TRAP transporter small permease protein</fullName>
    </recommendedName>
</protein>
<comment type="caution">
    <text evidence="12">The sequence shown here is derived from an EMBL/GenBank/DDBJ whole genome shotgun (WGS) entry which is preliminary data.</text>
</comment>
<feature type="transmembrane region" description="Helical" evidence="9">
    <location>
        <begin position="40"/>
        <end position="57"/>
    </location>
</feature>
<keyword evidence="3" id="KW-1003">Cell membrane</keyword>
<evidence type="ECO:0000256" key="10">
    <source>
        <dbReference type="SAM" id="MobiDB-lite"/>
    </source>
</evidence>
<feature type="transmembrane region" description="Helical" evidence="9">
    <location>
        <begin position="115"/>
        <end position="136"/>
    </location>
</feature>
<evidence type="ECO:0000313" key="13">
    <source>
        <dbReference type="Proteomes" id="UP000584642"/>
    </source>
</evidence>
<gene>
    <name evidence="12" type="ORF">HND93_28785</name>
</gene>
<keyword evidence="2 9" id="KW-0813">Transport</keyword>
<name>A0ABX2THA7_9PROT</name>
<accession>A0ABX2THA7</accession>
<comment type="function">
    <text evidence="9">Part of the tripartite ATP-independent periplasmic (TRAP) transport system.</text>
</comment>
<comment type="subcellular location">
    <subcellularLocation>
        <location evidence="1 9">Cell inner membrane</location>
        <topology evidence="1 9">Multi-pass membrane protein</topology>
    </subcellularLocation>
</comment>
<feature type="domain" description="Tripartite ATP-independent periplasmic transporters DctQ component" evidence="11">
    <location>
        <begin position="53"/>
        <end position="184"/>
    </location>
</feature>
<evidence type="ECO:0000256" key="4">
    <source>
        <dbReference type="ARBA" id="ARBA00022519"/>
    </source>
</evidence>
<dbReference type="PANTHER" id="PTHR35011">
    <property type="entry name" value="2,3-DIKETO-L-GULONATE TRAP TRANSPORTER SMALL PERMEASE PROTEIN YIAM"/>
    <property type="match status" value="1"/>
</dbReference>
<keyword evidence="13" id="KW-1185">Reference proteome</keyword>
<evidence type="ECO:0000256" key="1">
    <source>
        <dbReference type="ARBA" id="ARBA00004429"/>
    </source>
</evidence>
<dbReference type="InterPro" id="IPR055348">
    <property type="entry name" value="DctQ"/>
</dbReference>